<dbReference type="OrthoDB" id="4317565at2"/>
<proteinExistence type="predicted"/>
<sequence length="84" mass="9787">MLSCVGHRVMVPPSAGTRPVGRTRRVRRSGRRHRDCILFASNDLYKEWPRTHSHRLWCSDGRWEKLTAYKGTSTAPSRRTRRPA</sequence>
<protein>
    <submittedName>
        <fullName evidence="1">Uncharacterized protein</fullName>
    </submittedName>
</protein>
<dbReference type="Proteomes" id="UP000235943">
    <property type="component" value="Unassembled WGS sequence"/>
</dbReference>
<name>A0A2N8TB51_9ACTN</name>
<evidence type="ECO:0000313" key="1">
    <source>
        <dbReference type="EMBL" id="PNG16256.1"/>
    </source>
</evidence>
<dbReference type="AlphaFoldDB" id="A0A2N8TB51"/>
<reference evidence="1 2" key="1">
    <citation type="submission" date="2018-01" db="EMBL/GenBank/DDBJ databases">
        <title>Draft genome sequence of Streptomyces sp. 13K301.</title>
        <authorList>
            <person name="Sahin N."/>
            <person name="Saygin H."/>
            <person name="Ay H."/>
        </authorList>
    </citation>
    <scope>NUCLEOTIDE SEQUENCE [LARGE SCALE GENOMIC DNA]</scope>
    <source>
        <strain evidence="1 2">13K301</strain>
    </source>
</reference>
<evidence type="ECO:0000313" key="2">
    <source>
        <dbReference type="Proteomes" id="UP000235943"/>
    </source>
</evidence>
<dbReference type="EMBL" id="POUC01000798">
    <property type="protein sequence ID" value="PNG16256.1"/>
    <property type="molecule type" value="Genomic_DNA"/>
</dbReference>
<comment type="caution">
    <text evidence="1">The sequence shown here is derived from an EMBL/GenBank/DDBJ whole genome shotgun (WGS) entry which is preliminary data.</text>
</comment>
<gene>
    <name evidence="1" type="ORF">C1J00_42940</name>
</gene>
<accession>A0A2N8TB51</accession>
<organism evidence="1 2">
    <name type="scientific">Streptomyces cahuitamycinicus</name>
    <dbReference type="NCBI Taxonomy" id="2070367"/>
    <lineage>
        <taxon>Bacteria</taxon>
        <taxon>Bacillati</taxon>
        <taxon>Actinomycetota</taxon>
        <taxon>Actinomycetes</taxon>
        <taxon>Kitasatosporales</taxon>
        <taxon>Streptomycetaceae</taxon>
        <taxon>Streptomyces</taxon>
    </lineage>
</organism>
<keyword evidence="2" id="KW-1185">Reference proteome</keyword>